<reference evidence="7 8" key="1">
    <citation type="submission" date="2019-06" db="EMBL/GenBank/DDBJ databases">
        <title>Sequencing the genomes of 1000 actinobacteria strains.</title>
        <authorList>
            <person name="Klenk H.-P."/>
        </authorList>
    </citation>
    <scope>NUCLEOTIDE SEQUENCE [LARGE SCALE GENOMIC DNA]</scope>
    <source>
        <strain evidence="7 8">DSM 45511</strain>
    </source>
</reference>
<feature type="transmembrane region" description="Helical" evidence="5">
    <location>
        <begin position="177"/>
        <end position="195"/>
    </location>
</feature>
<evidence type="ECO:0000256" key="4">
    <source>
        <dbReference type="ARBA" id="ARBA00023136"/>
    </source>
</evidence>
<dbReference type="GO" id="GO:0005886">
    <property type="term" value="C:plasma membrane"/>
    <property type="evidence" value="ECO:0007669"/>
    <property type="project" value="UniProtKB-SubCell"/>
</dbReference>
<dbReference type="EMBL" id="VFPH01000003">
    <property type="protein sequence ID" value="TQM35788.1"/>
    <property type="molecule type" value="Genomic_DNA"/>
</dbReference>
<dbReference type="InterPro" id="IPR020846">
    <property type="entry name" value="MFS_dom"/>
</dbReference>
<dbReference type="OrthoDB" id="5171875at2"/>
<evidence type="ECO:0000256" key="2">
    <source>
        <dbReference type="ARBA" id="ARBA00022692"/>
    </source>
</evidence>
<proteinExistence type="predicted"/>
<feature type="transmembrane region" description="Helical" evidence="5">
    <location>
        <begin position="287"/>
        <end position="304"/>
    </location>
</feature>
<dbReference type="Proteomes" id="UP000319818">
    <property type="component" value="Unassembled WGS sequence"/>
</dbReference>
<dbReference type="PANTHER" id="PTHR23542:SF1">
    <property type="entry name" value="MAJOR FACILITATOR SUPERFAMILY (MFS) PROFILE DOMAIN-CONTAINING PROTEIN"/>
    <property type="match status" value="1"/>
</dbReference>
<feature type="transmembrane region" description="Helical" evidence="5">
    <location>
        <begin position="51"/>
        <end position="73"/>
    </location>
</feature>
<dbReference type="AlphaFoldDB" id="A0A543FPM0"/>
<dbReference type="Gene3D" id="1.20.1250.20">
    <property type="entry name" value="MFS general substrate transporter like domains"/>
    <property type="match status" value="1"/>
</dbReference>
<dbReference type="PROSITE" id="PS50850">
    <property type="entry name" value="MFS"/>
    <property type="match status" value="1"/>
</dbReference>
<keyword evidence="8" id="KW-1185">Reference proteome</keyword>
<evidence type="ECO:0000256" key="3">
    <source>
        <dbReference type="ARBA" id="ARBA00022989"/>
    </source>
</evidence>
<keyword evidence="2 5" id="KW-0812">Transmembrane</keyword>
<gene>
    <name evidence="7" type="ORF">FB388_7232</name>
</gene>
<dbReference type="InterPro" id="IPR036259">
    <property type="entry name" value="MFS_trans_sf"/>
</dbReference>
<name>A0A543FPM0_9PSEU</name>
<organism evidence="7 8">
    <name type="scientific">Pseudonocardia cypriaca</name>
    <dbReference type="NCBI Taxonomy" id="882449"/>
    <lineage>
        <taxon>Bacteria</taxon>
        <taxon>Bacillati</taxon>
        <taxon>Actinomycetota</taxon>
        <taxon>Actinomycetes</taxon>
        <taxon>Pseudonocardiales</taxon>
        <taxon>Pseudonocardiaceae</taxon>
        <taxon>Pseudonocardia</taxon>
    </lineage>
</organism>
<evidence type="ECO:0000256" key="5">
    <source>
        <dbReference type="SAM" id="Phobius"/>
    </source>
</evidence>
<feature type="transmembrane region" description="Helical" evidence="5">
    <location>
        <begin position="376"/>
        <end position="395"/>
    </location>
</feature>
<accession>A0A543FPM0</accession>
<feature type="domain" description="Major facilitator superfamily (MFS) profile" evidence="6">
    <location>
        <begin position="221"/>
        <end position="412"/>
    </location>
</feature>
<comment type="subcellular location">
    <subcellularLocation>
        <location evidence="1">Cell membrane</location>
        <topology evidence="1">Multi-pass membrane protein</topology>
    </subcellularLocation>
</comment>
<evidence type="ECO:0000313" key="8">
    <source>
        <dbReference type="Proteomes" id="UP000319818"/>
    </source>
</evidence>
<feature type="transmembrane region" description="Helical" evidence="5">
    <location>
        <begin position="310"/>
        <end position="335"/>
    </location>
</feature>
<dbReference type="InterPro" id="IPR011701">
    <property type="entry name" value="MFS"/>
</dbReference>
<dbReference type="Pfam" id="PF07690">
    <property type="entry name" value="MFS_1"/>
    <property type="match status" value="1"/>
</dbReference>
<comment type="caution">
    <text evidence="7">The sequence shown here is derived from an EMBL/GenBank/DDBJ whole genome shotgun (WGS) entry which is preliminary data.</text>
</comment>
<feature type="transmembrane region" description="Helical" evidence="5">
    <location>
        <begin position="147"/>
        <end position="171"/>
    </location>
</feature>
<dbReference type="PANTHER" id="PTHR23542">
    <property type="match status" value="1"/>
</dbReference>
<keyword evidence="4 5" id="KW-0472">Membrane</keyword>
<sequence length="412" mass="40821">MSSSASLADYRAALTAPGAAVPVIASAAGRFPIAMLPLATLLYVQRETGSFAAAGLVSAGQMIGVAAGSVAQGRVIDRQGPSRPLLVVVALFVLAVTALVAAVETHQPLPVVVALATVAGIFRPALEGASRSLWTVLVPAGSARSAALTYEAISLEVFFILGPAIAAFLVAAPWPGLGLVVAGTAMTLGAGAFALSRPARRVGRTPAHDGVSLLGALARPGMRTVALAALGFGLVIGSVEVGLPAVTAAAGSPTLGGVLLSAWSISSVLAGVLYGMRPWPRPLHLRMPALLGGFAVLVAAMALVGPSGSLAVLVITMVVSGALITPQVTAHSLAVDIAAPPGAAAEAFGWVVTAATLGIATGQSSAGIVVETFGPHAAFVSGGAAGVVLATVLWLRRATLLPQPVEEQAAVA</sequence>
<feature type="transmembrane region" description="Helical" evidence="5">
    <location>
        <begin position="255"/>
        <end position="275"/>
    </location>
</feature>
<feature type="transmembrane region" description="Helical" evidence="5">
    <location>
        <begin position="85"/>
        <end position="103"/>
    </location>
</feature>
<evidence type="ECO:0000256" key="1">
    <source>
        <dbReference type="ARBA" id="ARBA00004651"/>
    </source>
</evidence>
<protein>
    <submittedName>
        <fullName evidence="7">MFS transporter</fullName>
    </submittedName>
</protein>
<feature type="transmembrane region" description="Helical" evidence="5">
    <location>
        <begin position="109"/>
        <end position="126"/>
    </location>
</feature>
<keyword evidence="3 5" id="KW-1133">Transmembrane helix</keyword>
<feature type="transmembrane region" description="Helical" evidence="5">
    <location>
        <begin position="347"/>
        <end position="370"/>
    </location>
</feature>
<dbReference type="GO" id="GO:0022857">
    <property type="term" value="F:transmembrane transporter activity"/>
    <property type="evidence" value="ECO:0007669"/>
    <property type="project" value="InterPro"/>
</dbReference>
<evidence type="ECO:0000313" key="7">
    <source>
        <dbReference type="EMBL" id="TQM35788.1"/>
    </source>
</evidence>
<dbReference type="SUPFAM" id="SSF103473">
    <property type="entry name" value="MFS general substrate transporter"/>
    <property type="match status" value="1"/>
</dbReference>
<feature type="transmembrane region" description="Helical" evidence="5">
    <location>
        <begin position="225"/>
        <end position="249"/>
    </location>
</feature>
<evidence type="ECO:0000259" key="6">
    <source>
        <dbReference type="PROSITE" id="PS50850"/>
    </source>
</evidence>
<dbReference type="RefSeq" id="WP_142107094.1">
    <property type="nucleotide sequence ID" value="NZ_VFPH01000003.1"/>
</dbReference>